<dbReference type="Pfam" id="PF02182">
    <property type="entry name" value="SAD_SRA"/>
    <property type="match status" value="1"/>
</dbReference>
<dbReference type="Proteomes" id="UP001595075">
    <property type="component" value="Unassembled WGS sequence"/>
</dbReference>
<reference evidence="5 6" key="1">
    <citation type="journal article" date="2024" name="Commun. Biol.">
        <title>Comparative genomic analysis of thermophilic fungi reveals convergent evolutionary adaptations and gene losses.</title>
        <authorList>
            <person name="Steindorff A.S."/>
            <person name="Aguilar-Pontes M.V."/>
            <person name="Robinson A.J."/>
            <person name="Andreopoulos B."/>
            <person name="LaButti K."/>
            <person name="Kuo A."/>
            <person name="Mondo S."/>
            <person name="Riley R."/>
            <person name="Otillar R."/>
            <person name="Haridas S."/>
            <person name="Lipzen A."/>
            <person name="Grimwood J."/>
            <person name="Schmutz J."/>
            <person name="Clum A."/>
            <person name="Reid I.D."/>
            <person name="Moisan M.C."/>
            <person name="Butler G."/>
            <person name="Nguyen T.T.M."/>
            <person name="Dewar K."/>
            <person name="Conant G."/>
            <person name="Drula E."/>
            <person name="Henrissat B."/>
            <person name="Hansel C."/>
            <person name="Singer S."/>
            <person name="Hutchinson M.I."/>
            <person name="de Vries R.P."/>
            <person name="Natvig D.O."/>
            <person name="Powell A.J."/>
            <person name="Tsang A."/>
            <person name="Grigoriev I.V."/>
        </authorList>
    </citation>
    <scope>NUCLEOTIDE SEQUENCE [LARGE SCALE GENOMIC DNA]</scope>
    <source>
        <strain evidence="5 6">CBS 494.80</strain>
    </source>
</reference>
<dbReference type="InterPro" id="IPR015947">
    <property type="entry name" value="PUA-like_sf"/>
</dbReference>
<dbReference type="InterPro" id="IPR003105">
    <property type="entry name" value="SRA_YDG"/>
</dbReference>
<evidence type="ECO:0000256" key="3">
    <source>
        <dbReference type="SAM" id="MobiDB-lite"/>
    </source>
</evidence>
<keyword evidence="6" id="KW-1185">Reference proteome</keyword>
<comment type="subcellular location">
    <subcellularLocation>
        <location evidence="2">Nucleus</location>
    </subcellularLocation>
</comment>
<evidence type="ECO:0000259" key="4">
    <source>
        <dbReference type="PROSITE" id="PS51015"/>
    </source>
</evidence>
<evidence type="ECO:0000256" key="2">
    <source>
        <dbReference type="PROSITE-ProRule" id="PRU00358"/>
    </source>
</evidence>
<feature type="region of interest" description="Disordered" evidence="3">
    <location>
        <begin position="147"/>
        <end position="190"/>
    </location>
</feature>
<dbReference type="InterPro" id="IPR045134">
    <property type="entry name" value="UHRF1/2-like"/>
</dbReference>
<dbReference type="SUPFAM" id="SSF88697">
    <property type="entry name" value="PUA domain-like"/>
    <property type="match status" value="1"/>
</dbReference>
<protein>
    <recommendedName>
        <fullName evidence="4">YDG domain-containing protein</fullName>
    </recommendedName>
</protein>
<dbReference type="InterPro" id="IPR036987">
    <property type="entry name" value="SRA-YDG_sf"/>
</dbReference>
<gene>
    <name evidence="5" type="ORF">VTL71DRAFT_14096</name>
</gene>
<comment type="caution">
    <text evidence="5">The sequence shown here is derived from an EMBL/GenBank/DDBJ whole genome shotgun (WGS) entry which is preliminary data.</text>
</comment>
<evidence type="ECO:0000256" key="1">
    <source>
        <dbReference type="ARBA" id="ARBA00023242"/>
    </source>
</evidence>
<dbReference type="PROSITE" id="PS51015">
    <property type="entry name" value="YDG"/>
    <property type="match status" value="1"/>
</dbReference>
<keyword evidence="1 2" id="KW-0539">Nucleus</keyword>
<feature type="region of interest" description="Disordered" evidence="3">
    <location>
        <begin position="1"/>
        <end position="25"/>
    </location>
</feature>
<feature type="domain" description="YDG" evidence="4">
    <location>
        <begin position="238"/>
        <end position="378"/>
    </location>
</feature>
<dbReference type="Gene3D" id="2.30.280.10">
    <property type="entry name" value="SRA-YDG"/>
    <property type="match status" value="1"/>
</dbReference>
<name>A0ABR4CI75_9HELO</name>
<accession>A0ABR4CI75</accession>
<feature type="compositionally biased region" description="Low complexity" evidence="3">
    <location>
        <begin position="15"/>
        <end position="25"/>
    </location>
</feature>
<dbReference type="PANTHER" id="PTHR14140:SF27">
    <property type="entry name" value="OS04G0289800 PROTEIN"/>
    <property type="match status" value="1"/>
</dbReference>
<dbReference type="PANTHER" id="PTHR14140">
    <property type="entry name" value="E3 UBIQUITIN-PROTEIN LIGASE UHRF-RELATED"/>
    <property type="match status" value="1"/>
</dbReference>
<dbReference type="EMBL" id="JAZHXI010000007">
    <property type="protein sequence ID" value="KAL2069417.1"/>
    <property type="molecule type" value="Genomic_DNA"/>
</dbReference>
<proteinExistence type="predicted"/>
<dbReference type="SMART" id="SM00466">
    <property type="entry name" value="SRA"/>
    <property type="match status" value="1"/>
</dbReference>
<evidence type="ECO:0000313" key="5">
    <source>
        <dbReference type="EMBL" id="KAL2069417.1"/>
    </source>
</evidence>
<sequence>MTSPKVKLEDDDILSRSPSSSPLPSLLTSPLSSVSAVDSLFHTWLGTTDIDILSMPALDESESELISLYYNTAKKVGILSKREQTVSNEQMTIIKTLLWRVSRIEVYDAGNKLNIKGILTMILTPMNKFEAPILEIAAALQERFESQNWGAPKPEPIKTSASGASRSKKNKDSKVKQLSGPSDNKGDVDAKSTDQKKIWALAPDGHPIFGLNGCMHHIALTDNSHYQIHGDRGDAAVFGHNGFEVGQCWPRLIAAVRDGVHGAHQQGIYGTADAGVYSLVIAEKYSELDYDKGELFLYSVSGALKTTSATPNLERYTTRALLKSIETKKPIRVLRTKDGGWINCPKEGRRYDGLYRAVGSTIQSNNKLGKFVQVELVRMEGQEDICKDRPKGKERRDFEKVTEGY</sequence>
<evidence type="ECO:0000313" key="6">
    <source>
        <dbReference type="Proteomes" id="UP001595075"/>
    </source>
</evidence>
<organism evidence="5 6">
    <name type="scientific">Oculimacula yallundae</name>
    <dbReference type="NCBI Taxonomy" id="86028"/>
    <lineage>
        <taxon>Eukaryota</taxon>
        <taxon>Fungi</taxon>
        <taxon>Dikarya</taxon>
        <taxon>Ascomycota</taxon>
        <taxon>Pezizomycotina</taxon>
        <taxon>Leotiomycetes</taxon>
        <taxon>Helotiales</taxon>
        <taxon>Ploettnerulaceae</taxon>
        <taxon>Oculimacula</taxon>
    </lineage>
</organism>